<keyword evidence="3" id="KW-1185">Reference proteome</keyword>
<reference evidence="2 3" key="1">
    <citation type="submission" date="2023-11" db="EMBL/GenBank/DDBJ databases">
        <authorList>
            <person name="Cook R."/>
            <person name="Crisci M."/>
            <person name="Pye H."/>
            <person name="Adriaenssens E."/>
            <person name="Santini J."/>
        </authorList>
    </citation>
    <scope>NUCLEOTIDE SEQUENCE [LARGE SCALE GENOMIC DNA]</scope>
    <source>
        <strain evidence="2">Lak_Megaphage_RVC_AP3_GC26</strain>
    </source>
</reference>
<evidence type="ECO:0000259" key="1">
    <source>
        <dbReference type="Pfam" id="PF08719"/>
    </source>
</evidence>
<dbReference type="InterPro" id="IPR012816">
    <property type="entry name" value="NADAR"/>
</dbReference>
<dbReference type="CDD" id="cd15457">
    <property type="entry name" value="NADAR"/>
    <property type="match status" value="1"/>
</dbReference>
<dbReference type="EMBL" id="OR769219">
    <property type="protein sequence ID" value="WQJ51372.1"/>
    <property type="molecule type" value="Genomic_DNA"/>
</dbReference>
<protein>
    <recommendedName>
        <fullName evidence="1">NADAR domain-containing protein</fullName>
    </recommendedName>
</protein>
<dbReference type="SUPFAM" id="SSF143990">
    <property type="entry name" value="YbiA-like"/>
    <property type="match status" value="1"/>
</dbReference>
<organism evidence="2 3">
    <name type="scientific">phage Lak_Megaphage_RVC_AP3_GC26</name>
    <dbReference type="NCBI Taxonomy" id="3109225"/>
    <lineage>
        <taxon>Viruses</taxon>
        <taxon>Duplodnaviria</taxon>
        <taxon>Heunggongvirae</taxon>
        <taxon>Uroviricota</taxon>
        <taxon>Caudoviricetes</taxon>
        <taxon>Caudoviricetes code 15 clade</taxon>
    </lineage>
</organism>
<dbReference type="Gene3D" id="1.10.357.40">
    <property type="entry name" value="YbiA-like"/>
    <property type="match status" value="1"/>
</dbReference>
<dbReference type="NCBIfam" id="TIGR02464">
    <property type="entry name" value="ribofla_fusion"/>
    <property type="match status" value="1"/>
</dbReference>
<name>A0ABZ0Z0A5_9CAUD</name>
<dbReference type="Proteomes" id="UP001348805">
    <property type="component" value="Segment"/>
</dbReference>
<proteinExistence type="predicted"/>
<sequence>MVEQKYNLSIAEEMSYDEDIICFWKPYGNDKIGPHVFCQWYKTNFIDENNIKFSCTEQYMMFKKAMLFGDKQIAYQILLETDPSKMKKYGRLIKNFDDKIWNENKFTIVYNGNYLKFTQNDELKKYIKSTGNSILVEASPYDNIWGVKLSADNDDILYPEKWKGENLLGFALMQVRDNIK</sequence>
<dbReference type="Pfam" id="PF08719">
    <property type="entry name" value="NADAR"/>
    <property type="match status" value="1"/>
</dbReference>
<feature type="domain" description="NADAR" evidence="1">
    <location>
        <begin position="32"/>
        <end position="179"/>
    </location>
</feature>
<evidence type="ECO:0000313" key="3">
    <source>
        <dbReference type="Proteomes" id="UP001348805"/>
    </source>
</evidence>
<evidence type="ECO:0000313" key="2">
    <source>
        <dbReference type="EMBL" id="WQJ51372.1"/>
    </source>
</evidence>
<accession>A0ABZ0Z0A5</accession>
<dbReference type="InterPro" id="IPR037238">
    <property type="entry name" value="YbiA-like_sf"/>
</dbReference>